<evidence type="ECO:0000313" key="2">
    <source>
        <dbReference type="Proteomes" id="UP001359559"/>
    </source>
</evidence>
<protein>
    <submittedName>
        <fullName evidence="1">Uncharacterized protein</fullName>
    </submittedName>
</protein>
<keyword evidence="2" id="KW-1185">Reference proteome</keyword>
<comment type="caution">
    <text evidence="1">The sequence shown here is derived from an EMBL/GenBank/DDBJ whole genome shotgun (WGS) entry which is preliminary data.</text>
</comment>
<proteinExistence type="predicted"/>
<dbReference type="EMBL" id="JAYKXN010000008">
    <property type="protein sequence ID" value="KAK7264937.1"/>
    <property type="molecule type" value="Genomic_DNA"/>
</dbReference>
<sequence>MNSATEFGTMYNHQPALFISLFYHKINYFKGARKKGRRQQKQVGVSRGGVKFEIWGWEELACLTIGFTWGS</sequence>
<accession>A0AAN9I3W6</accession>
<name>A0AAN9I3W6_CLITE</name>
<dbReference type="AlphaFoldDB" id="A0AAN9I3W6"/>
<reference evidence="1 2" key="1">
    <citation type="submission" date="2024-01" db="EMBL/GenBank/DDBJ databases">
        <title>The genomes of 5 underutilized Papilionoideae crops provide insights into root nodulation and disease resistance.</title>
        <authorList>
            <person name="Yuan L."/>
        </authorList>
    </citation>
    <scope>NUCLEOTIDE SEQUENCE [LARGE SCALE GENOMIC DNA]</scope>
    <source>
        <strain evidence="1">LY-2023</strain>
        <tissue evidence="1">Leaf</tissue>
    </source>
</reference>
<gene>
    <name evidence="1" type="ORF">RJT34_32550</name>
</gene>
<dbReference type="Proteomes" id="UP001359559">
    <property type="component" value="Unassembled WGS sequence"/>
</dbReference>
<evidence type="ECO:0000313" key="1">
    <source>
        <dbReference type="EMBL" id="KAK7264937.1"/>
    </source>
</evidence>
<organism evidence="1 2">
    <name type="scientific">Clitoria ternatea</name>
    <name type="common">Butterfly pea</name>
    <dbReference type="NCBI Taxonomy" id="43366"/>
    <lineage>
        <taxon>Eukaryota</taxon>
        <taxon>Viridiplantae</taxon>
        <taxon>Streptophyta</taxon>
        <taxon>Embryophyta</taxon>
        <taxon>Tracheophyta</taxon>
        <taxon>Spermatophyta</taxon>
        <taxon>Magnoliopsida</taxon>
        <taxon>eudicotyledons</taxon>
        <taxon>Gunneridae</taxon>
        <taxon>Pentapetalae</taxon>
        <taxon>rosids</taxon>
        <taxon>fabids</taxon>
        <taxon>Fabales</taxon>
        <taxon>Fabaceae</taxon>
        <taxon>Papilionoideae</taxon>
        <taxon>50 kb inversion clade</taxon>
        <taxon>NPAAA clade</taxon>
        <taxon>indigoferoid/millettioid clade</taxon>
        <taxon>Phaseoleae</taxon>
        <taxon>Clitoria</taxon>
    </lineage>
</organism>